<accession>A0A1Y2DBE3</accession>
<feature type="transmembrane region" description="Helical" evidence="1">
    <location>
        <begin position="173"/>
        <end position="194"/>
    </location>
</feature>
<organism evidence="2 3">
    <name type="scientific">Neocallimastix californiae</name>
    <dbReference type="NCBI Taxonomy" id="1754190"/>
    <lineage>
        <taxon>Eukaryota</taxon>
        <taxon>Fungi</taxon>
        <taxon>Fungi incertae sedis</taxon>
        <taxon>Chytridiomycota</taxon>
        <taxon>Chytridiomycota incertae sedis</taxon>
        <taxon>Neocallimastigomycetes</taxon>
        <taxon>Neocallimastigales</taxon>
        <taxon>Neocallimastigaceae</taxon>
        <taxon>Neocallimastix</taxon>
    </lineage>
</organism>
<feature type="transmembrane region" description="Helical" evidence="1">
    <location>
        <begin position="260"/>
        <end position="277"/>
    </location>
</feature>
<dbReference type="InterPro" id="IPR036305">
    <property type="entry name" value="RGS_sf"/>
</dbReference>
<feature type="transmembrane region" description="Helical" evidence="1">
    <location>
        <begin position="229"/>
        <end position="248"/>
    </location>
</feature>
<feature type="transmembrane region" description="Helical" evidence="1">
    <location>
        <begin position="308"/>
        <end position="327"/>
    </location>
</feature>
<comment type="caution">
    <text evidence="2">The sequence shown here is derived from an EMBL/GenBank/DDBJ whole genome shotgun (WGS) entry which is preliminary data.</text>
</comment>
<dbReference type="SUPFAM" id="SSF48097">
    <property type="entry name" value="Regulator of G-protein signaling, RGS"/>
    <property type="match status" value="1"/>
</dbReference>
<reference evidence="2 3" key="1">
    <citation type="submission" date="2016-08" db="EMBL/GenBank/DDBJ databases">
        <title>A Parts List for Fungal Cellulosomes Revealed by Comparative Genomics.</title>
        <authorList>
            <consortium name="DOE Joint Genome Institute"/>
            <person name="Haitjema C.H."/>
            <person name="Gilmore S.P."/>
            <person name="Henske J.K."/>
            <person name="Solomon K.V."/>
            <person name="De Groot R."/>
            <person name="Kuo A."/>
            <person name="Mondo S.J."/>
            <person name="Salamov A.A."/>
            <person name="Labutti K."/>
            <person name="Zhao Z."/>
            <person name="Chiniquy J."/>
            <person name="Barry K."/>
            <person name="Brewer H.M."/>
            <person name="Purvine S.O."/>
            <person name="Wright A.T."/>
            <person name="Boxma B."/>
            <person name="Van Alen T."/>
            <person name="Hackstein J.H."/>
            <person name="Baker S.E."/>
            <person name="Grigoriev I.V."/>
            <person name="O'Malley M.A."/>
        </authorList>
    </citation>
    <scope>NUCLEOTIDE SEQUENCE [LARGE SCALE GENOMIC DNA]</scope>
    <source>
        <strain evidence="2 3">G1</strain>
    </source>
</reference>
<proteinExistence type="predicted"/>
<protein>
    <submittedName>
        <fullName evidence="2">Uncharacterized protein</fullName>
    </submittedName>
</protein>
<dbReference type="Gene3D" id="1.10.167.10">
    <property type="entry name" value="Regulator of G-protein Signalling 4, domain 2"/>
    <property type="match status" value="1"/>
</dbReference>
<dbReference type="InterPro" id="IPR044926">
    <property type="entry name" value="RGS_subdomain_2"/>
</dbReference>
<evidence type="ECO:0000256" key="1">
    <source>
        <dbReference type="SAM" id="Phobius"/>
    </source>
</evidence>
<feature type="transmembrane region" description="Helical" evidence="1">
    <location>
        <begin position="114"/>
        <end position="133"/>
    </location>
</feature>
<dbReference type="AlphaFoldDB" id="A0A1Y2DBE3"/>
<keyword evidence="1" id="KW-1133">Transmembrane helix</keyword>
<evidence type="ECO:0000313" key="2">
    <source>
        <dbReference type="EMBL" id="ORY56464.1"/>
    </source>
</evidence>
<feature type="transmembrane region" description="Helical" evidence="1">
    <location>
        <begin position="74"/>
        <end position="94"/>
    </location>
</feature>
<dbReference type="Proteomes" id="UP000193920">
    <property type="component" value="Unassembled WGS sequence"/>
</dbReference>
<keyword evidence="1" id="KW-0472">Membrane</keyword>
<keyword evidence="3" id="KW-1185">Reference proteome</keyword>
<keyword evidence="1" id="KW-0812">Transmembrane</keyword>
<evidence type="ECO:0000313" key="3">
    <source>
        <dbReference type="Proteomes" id="UP000193920"/>
    </source>
</evidence>
<dbReference type="STRING" id="1754190.A0A1Y2DBE3"/>
<feature type="transmembrane region" description="Helical" evidence="1">
    <location>
        <begin position="41"/>
        <end position="62"/>
    </location>
</feature>
<sequence>MLKEKRSLENLNLFDEVDEESFKDYLKEPFIGNDEYKSERILYLIADIIFNIVAIISLFFFVKLRKSYIIRQRDFPLTFAGGIVTYIAIFISFIPQLVKSTCLMSVFQANILNTIVICIFFSRSLRIILYYHYNIFKVTSIKKKRLNSYYDKTMGSLEPNYYLPKITQKIKKIIFVIIIIPPTIALIIIIIIYITNESARQNCKPFVYADTLWALKNNKGIEFFQIIKIYSMIYNVVCVINTIALFYIKDANKYGVKFECLSYSILLFIANIANAIIQTKGSNKGPNAKVKALKFYLKIFEITKGGRMLFTILSIYIFFMSITLPVIQYYKSKKVKNGYFQDPMSSIQYFYKVLNTPSLVSELRDIAVQEFSVENVLFWENYQILQKMAYCYQIELRKAQELGDARIVSQYDFEGYYQKQVQSLSVSSLEDDDYVYDPDTAVPKELLPYYTSFYYLFIDYNGPAVVNLMSSTVRTIFKEMSTHPTIGMYDIAKNEIVELMYSSIYPILLRNNKKHMANTLG</sequence>
<dbReference type="EMBL" id="MCOG01000073">
    <property type="protein sequence ID" value="ORY56464.1"/>
    <property type="molecule type" value="Genomic_DNA"/>
</dbReference>
<gene>
    <name evidence="2" type="ORF">LY90DRAFT_259085</name>
</gene>
<name>A0A1Y2DBE3_9FUNG</name>